<reference evidence="7" key="1">
    <citation type="journal article" date="2013" name="Nature">
        <title>Pan genome of the phytoplankton Emiliania underpins its global distribution.</title>
        <authorList>
            <person name="Read B.A."/>
            <person name="Kegel J."/>
            <person name="Klute M.J."/>
            <person name="Kuo A."/>
            <person name="Lefebvre S.C."/>
            <person name="Maumus F."/>
            <person name="Mayer C."/>
            <person name="Miller J."/>
            <person name="Monier A."/>
            <person name="Salamov A."/>
            <person name="Young J."/>
            <person name="Aguilar M."/>
            <person name="Claverie J.M."/>
            <person name="Frickenhaus S."/>
            <person name="Gonzalez K."/>
            <person name="Herman E.K."/>
            <person name="Lin Y.C."/>
            <person name="Napier J."/>
            <person name="Ogata H."/>
            <person name="Sarno A.F."/>
            <person name="Shmutz J."/>
            <person name="Schroeder D."/>
            <person name="de Vargas C."/>
            <person name="Verret F."/>
            <person name="von Dassow P."/>
            <person name="Valentin K."/>
            <person name="Van de Peer Y."/>
            <person name="Wheeler G."/>
            <person name="Dacks J.B."/>
            <person name="Delwiche C.F."/>
            <person name="Dyhrman S.T."/>
            <person name="Glockner G."/>
            <person name="John U."/>
            <person name="Richards T."/>
            <person name="Worden A.Z."/>
            <person name="Zhang X."/>
            <person name="Grigoriev I.V."/>
            <person name="Allen A.E."/>
            <person name="Bidle K."/>
            <person name="Borodovsky M."/>
            <person name="Bowler C."/>
            <person name="Brownlee C."/>
            <person name="Cock J.M."/>
            <person name="Elias M."/>
            <person name="Gladyshev V.N."/>
            <person name="Groth M."/>
            <person name="Guda C."/>
            <person name="Hadaegh A."/>
            <person name="Iglesias-Rodriguez M.D."/>
            <person name="Jenkins J."/>
            <person name="Jones B.M."/>
            <person name="Lawson T."/>
            <person name="Leese F."/>
            <person name="Lindquist E."/>
            <person name="Lobanov A."/>
            <person name="Lomsadze A."/>
            <person name="Malik S.B."/>
            <person name="Marsh M.E."/>
            <person name="Mackinder L."/>
            <person name="Mock T."/>
            <person name="Mueller-Roeber B."/>
            <person name="Pagarete A."/>
            <person name="Parker M."/>
            <person name="Probert I."/>
            <person name="Quesneville H."/>
            <person name="Raines C."/>
            <person name="Rensing S.A."/>
            <person name="Riano-Pachon D.M."/>
            <person name="Richier S."/>
            <person name="Rokitta S."/>
            <person name="Shiraiwa Y."/>
            <person name="Soanes D.M."/>
            <person name="van der Giezen M."/>
            <person name="Wahlund T.M."/>
            <person name="Williams B."/>
            <person name="Wilson W."/>
            <person name="Wolfe G."/>
            <person name="Wurch L.L."/>
        </authorList>
    </citation>
    <scope>NUCLEOTIDE SEQUENCE</scope>
</reference>
<organism evidence="6 7">
    <name type="scientific">Emiliania huxleyi (strain CCMP1516)</name>
    <dbReference type="NCBI Taxonomy" id="280463"/>
    <lineage>
        <taxon>Eukaryota</taxon>
        <taxon>Haptista</taxon>
        <taxon>Haptophyta</taxon>
        <taxon>Prymnesiophyceae</taxon>
        <taxon>Isochrysidales</taxon>
        <taxon>Noelaerhabdaceae</taxon>
        <taxon>Emiliania</taxon>
    </lineage>
</organism>
<dbReference type="Gene3D" id="3.40.395.10">
    <property type="entry name" value="Adenoviral Proteinase, Chain A"/>
    <property type="match status" value="1"/>
</dbReference>
<comment type="similarity">
    <text evidence="1">Belongs to the peptidase C48 family.</text>
</comment>
<dbReference type="GO" id="GO:0019784">
    <property type="term" value="F:deNEDDylase activity"/>
    <property type="evidence" value="ECO:0007669"/>
    <property type="project" value="InterPro"/>
</dbReference>
<dbReference type="GO" id="GO:0008234">
    <property type="term" value="F:cysteine-type peptidase activity"/>
    <property type="evidence" value="ECO:0007669"/>
    <property type="project" value="UniProtKB-KW"/>
</dbReference>
<evidence type="ECO:0000313" key="7">
    <source>
        <dbReference type="Proteomes" id="UP000013827"/>
    </source>
</evidence>
<evidence type="ECO:0000256" key="1">
    <source>
        <dbReference type="ARBA" id="ARBA00005234"/>
    </source>
</evidence>
<dbReference type="GO" id="GO:0006508">
    <property type="term" value="P:proteolysis"/>
    <property type="evidence" value="ECO:0007669"/>
    <property type="project" value="UniProtKB-KW"/>
</dbReference>
<name>A0A0D3I6T3_EMIH1</name>
<dbReference type="PANTHER" id="PTHR46468">
    <property type="entry name" value="SENTRIN-SPECIFIC PROTEASE 8"/>
    <property type="match status" value="1"/>
</dbReference>
<feature type="domain" description="Ubiquitin-like protease family profile" evidence="5">
    <location>
        <begin position="10"/>
        <end position="191"/>
    </location>
</feature>
<dbReference type="Proteomes" id="UP000013827">
    <property type="component" value="Unassembled WGS sequence"/>
</dbReference>
<dbReference type="InterPro" id="IPR038765">
    <property type="entry name" value="Papain-like_cys_pep_sf"/>
</dbReference>
<evidence type="ECO:0000256" key="4">
    <source>
        <dbReference type="ARBA" id="ARBA00022807"/>
    </source>
</evidence>
<keyword evidence="7" id="KW-1185">Reference proteome</keyword>
<accession>A0A0D3I6T3</accession>
<keyword evidence="3" id="KW-0378">Hydrolase</keyword>
<evidence type="ECO:0000259" key="5">
    <source>
        <dbReference type="PROSITE" id="PS50600"/>
    </source>
</evidence>
<dbReference type="GeneID" id="17253116"/>
<dbReference type="PROSITE" id="PS50600">
    <property type="entry name" value="ULP_PROTEASE"/>
    <property type="match status" value="1"/>
</dbReference>
<dbReference type="PANTHER" id="PTHR46468:SF1">
    <property type="entry name" value="SENTRIN-SPECIFIC PROTEASE 8"/>
    <property type="match status" value="1"/>
</dbReference>
<evidence type="ECO:0000256" key="3">
    <source>
        <dbReference type="ARBA" id="ARBA00022801"/>
    </source>
</evidence>
<keyword evidence="2" id="KW-0645">Protease</keyword>
<proteinExistence type="inferred from homology"/>
<dbReference type="Pfam" id="PF02902">
    <property type="entry name" value="Peptidase_C48"/>
    <property type="match status" value="1"/>
</dbReference>
<evidence type="ECO:0000256" key="2">
    <source>
        <dbReference type="ARBA" id="ARBA00022670"/>
    </source>
</evidence>
<dbReference type="GO" id="GO:0000338">
    <property type="term" value="P:protein deneddylation"/>
    <property type="evidence" value="ECO:0007669"/>
    <property type="project" value="TreeGrafter"/>
</dbReference>
<dbReference type="STRING" id="2903.R1BBA9"/>
<protein>
    <recommendedName>
        <fullName evidence="5">Ubiquitin-like protease family profile domain-containing protein</fullName>
    </recommendedName>
</protein>
<dbReference type="AlphaFoldDB" id="A0A0D3I6T3"/>
<dbReference type="PaxDb" id="2903-EOD06968"/>
<reference evidence="6" key="2">
    <citation type="submission" date="2024-10" db="UniProtKB">
        <authorList>
            <consortium name="EnsemblProtists"/>
        </authorList>
    </citation>
    <scope>IDENTIFICATION</scope>
</reference>
<dbReference type="HOGENOM" id="CLU_043678_3_1_1"/>
<dbReference type="SUPFAM" id="SSF54001">
    <property type="entry name" value="Cysteine proteinases"/>
    <property type="match status" value="1"/>
</dbReference>
<dbReference type="KEGG" id="ehx:EMIHUDRAFT_218695"/>
<dbReference type="OMA" id="QRREYHA"/>
<sequence length="240" mass="24420">MAAKVVLGDITLQAHDVATLRPGGWLGDMVIAYFFERLAGSSGGGVVLLEPSTAFTAATLGDADVLREMLSVAPTGGATPLADELAAANLVLIPVNDNEDPDAAEGGGHWSLLVFRRHGQEGGAARFEYYDSLLASNLAHAKRVAATLAPLLLPQTAGDSAGRLPVACLPTPQQANGHDCGVYVIAIAAIVAGAPSEASGQPLSEAVSAAVSALTPAVITAQRREYHAHLTRALDGGGGQ</sequence>
<keyword evidence="4" id="KW-0788">Thiol protease</keyword>
<dbReference type="RefSeq" id="XP_005759397.1">
    <property type="nucleotide sequence ID" value="XM_005759340.1"/>
</dbReference>
<dbReference type="InterPro" id="IPR044613">
    <property type="entry name" value="Nep1/2-like"/>
</dbReference>
<evidence type="ECO:0000313" key="6">
    <source>
        <dbReference type="EnsemblProtists" id="EOD06968"/>
    </source>
</evidence>
<dbReference type="InterPro" id="IPR003653">
    <property type="entry name" value="Peptidase_C48_C"/>
</dbReference>
<dbReference type="eggNOG" id="KOG3246">
    <property type="taxonomic scope" value="Eukaryota"/>
</dbReference>
<dbReference type="EnsemblProtists" id="EOD06968">
    <property type="protein sequence ID" value="EOD06968"/>
    <property type="gene ID" value="EMIHUDRAFT_218695"/>
</dbReference>